<comment type="caution">
    <text evidence="1">The sequence shown here is derived from an EMBL/GenBank/DDBJ whole genome shotgun (WGS) entry which is preliminary data.</text>
</comment>
<reference evidence="1 2" key="1">
    <citation type="submission" date="2019-02" db="EMBL/GenBank/DDBJ databases">
        <title>Sequencing the genomes of 1000 actinobacteria strains.</title>
        <authorList>
            <person name="Klenk H.-P."/>
        </authorList>
    </citation>
    <scope>NUCLEOTIDE SEQUENCE [LARGE SCALE GENOMIC DNA]</scope>
    <source>
        <strain evidence="1 2">DSM 16932</strain>
    </source>
</reference>
<gene>
    <name evidence="1" type="ORF">EV386_2310</name>
</gene>
<sequence length="230" mass="23606">MSKRTRGAIAAIAGGVLLLGTGGTFARWEASTGIPKVAVETGKLGVAKTTAEPTWSYLSGGNWTTVPAGETLLLNPGITVRGAVPVEMTVEGTTLEATLGASGSLVAATGSPQGLEEQFTLTWLFEDGNGVRELVSGPGSVVLTEKTTGDLIAQIHWDADKNTHGDGMDTSIWLENMVVTLTQRLPSDEPGAAAPAAAGGSSEPHISSATLFVWDGSDGGNVTVHEVPRL</sequence>
<dbReference type="InterPro" id="IPR024006">
    <property type="entry name" value="Alt_signal_exp_actinobact"/>
</dbReference>
<proteinExistence type="predicted"/>
<dbReference type="RefSeq" id="WP_165399905.1">
    <property type="nucleotide sequence ID" value="NZ_SGWX01000001.1"/>
</dbReference>
<dbReference type="EMBL" id="SGWX01000001">
    <property type="protein sequence ID" value="RZS61993.1"/>
    <property type="molecule type" value="Genomic_DNA"/>
</dbReference>
<evidence type="ECO:0000313" key="1">
    <source>
        <dbReference type="EMBL" id="RZS61993.1"/>
    </source>
</evidence>
<evidence type="ECO:0000313" key="2">
    <source>
        <dbReference type="Proteomes" id="UP000293852"/>
    </source>
</evidence>
<keyword evidence="2" id="KW-1185">Reference proteome</keyword>
<dbReference type="AlphaFoldDB" id="A0A4Q7M4Q2"/>
<dbReference type="Proteomes" id="UP000293852">
    <property type="component" value="Unassembled WGS sequence"/>
</dbReference>
<name>A0A4Q7M4Q2_9MICO</name>
<accession>A0A4Q7M4Q2</accession>
<protein>
    <submittedName>
        <fullName evidence="1">Alternate signal-mediated exported protein</fullName>
    </submittedName>
</protein>
<organism evidence="1 2">
    <name type="scientific">Xylanimonas ulmi</name>
    <dbReference type="NCBI Taxonomy" id="228973"/>
    <lineage>
        <taxon>Bacteria</taxon>
        <taxon>Bacillati</taxon>
        <taxon>Actinomycetota</taxon>
        <taxon>Actinomycetes</taxon>
        <taxon>Micrococcales</taxon>
        <taxon>Promicromonosporaceae</taxon>
        <taxon>Xylanimonas</taxon>
    </lineage>
</organism>
<dbReference type="NCBIfam" id="TIGR04089">
    <property type="entry name" value="exp_by_SipW_III"/>
    <property type="match status" value="1"/>
</dbReference>